<keyword evidence="4" id="KW-1185">Reference proteome</keyword>
<gene>
    <name evidence="3" type="ORF">CR513_59622</name>
</gene>
<dbReference type="AlphaFoldDB" id="A0A371E7V4"/>
<feature type="domain" description="Cupin type-1" evidence="2">
    <location>
        <begin position="241"/>
        <end position="399"/>
    </location>
</feature>
<dbReference type="Pfam" id="PF00190">
    <property type="entry name" value="Cupin_1"/>
    <property type="match status" value="1"/>
</dbReference>
<dbReference type="InterPro" id="IPR014710">
    <property type="entry name" value="RmlC-like_jellyroll"/>
</dbReference>
<name>A0A371E7V4_MUCPR</name>
<dbReference type="Proteomes" id="UP000257109">
    <property type="component" value="Unassembled WGS sequence"/>
</dbReference>
<dbReference type="SUPFAM" id="SSF51182">
    <property type="entry name" value="RmlC-like cupins"/>
    <property type="match status" value="1"/>
</dbReference>
<dbReference type="OrthoDB" id="1932894at2759"/>
<dbReference type="CDD" id="cd02245">
    <property type="entry name" value="cupin_7S_vicilin-like_C"/>
    <property type="match status" value="1"/>
</dbReference>
<feature type="chain" id="PRO_5017001962" evidence="1">
    <location>
        <begin position="30"/>
        <end position="414"/>
    </location>
</feature>
<evidence type="ECO:0000313" key="3">
    <source>
        <dbReference type="EMBL" id="RDX62083.1"/>
    </source>
</evidence>
<dbReference type="InterPro" id="IPR011051">
    <property type="entry name" value="RmlC_Cupin_sf"/>
</dbReference>
<accession>A0A371E7V4</accession>
<proteinExistence type="predicted"/>
<reference evidence="3" key="1">
    <citation type="submission" date="2018-05" db="EMBL/GenBank/DDBJ databases">
        <title>Draft genome of Mucuna pruriens seed.</title>
        <authorList>
            <person name="Nnadi N.E."/>
            <person name="Vos R."/>
            <person name="Hasami M.H."/>
            <person name="Devisetty U.K."/>
            <person name="Aguiy J.C."/>
        </authorList>
    </citation>
    <scope>NUCLEOTIDE SEQUENCE [LARGE SCALE GENOMIC DNA]</scope>
    <source>
        <strain evidence="3">JCA_2017</strain>
    </source>
</reference>
<dbReference type="EMBL" id="QJKJ01015702">
    <property type="protein sequence ID" value="RDX62083.1"/>
    <property type="molecule type" value="Genomic_DNA"/>
</dbReference>
<evidence type="ECO:0000313" key="4">
    <source>
        <dbReference type="Proteomes" id="UP000257109"/>
    </source>
</evidence>
<dbReference type="SMART" id="SM00835">
    <property type="entry name" value="Cupin_1"/>
    <property type="match status" value="1"/>
</dbReference>
<comment type="caution">
    <text evidence="3">The sequence shown here is derived from an EMBL/GenBank/DDBJ whole genome shotgun (WGS) entry which is preliminary data.</text>
</comment>
<evidence type="ECO:0000259" key="2">
    <source>
        <dbReference type="SMART" id="SM00835"/>
    </source>
</evidence>
<dbReference type="InterPro" id="IPR050253">
    <property type="entry name" value="Seed_Storage-Functional"/>
</dbReference>
<dbReference type="PANTHER" id="PTHR31189:SF7">
    <property type="entry name" value="OS03G0197300 PROTEIN"/>
    <property type="match status" value="1"/>
</dbReference>
<dbReference type="InterPro" id="IPR006045">
    <property type="entry name" value="Cupin_1"/>
</dbReference>
<keyword evidence="1" id="KW-0732">Signal</keyword>
<protein>
    <submittedName>
        <fullName evidence="3">Vicilin-like seed storage protein</fullName>
    </submittedName>
</protein>
<dbReference type="CDD" id="cd02244">
    <property type="entry name" value="cupin_7S_vicilin-like_N"/>
    <property type="match status" value="1"/>
</dbReference>
<evidence type="ECO:0000256" key="1">
    <source>
        <dbReference type="SAM" id="SignalP"/>
    </source>
</evidence>
<dbReference type="Gene3D" id="2.60.120.10">
    <property type="entry name" value="Jelly Rolls"/>
    <property type="match status" value="2"/>
</dbReference>
<organism evidence="3 4">
    <name type="scientific">Mucuna pruriens</name>
    <name type="common">Velvet bean</name>
    <name type="synonym">Dolichos pruriens</name>
    <dbReference type="NCBI Taxonomy" id="157652"/>
    <lineage>
        <taxon>Eukaryota</taxon>
        <taxon>Viridiplantae</taxon>
        <taxon>Streptophyta</taxon>
        <taxon>Embryophyta</taxon>
        <taxon>Tracheophyta</taxon>
        <taxon>Spermatophyta</taxon>
        <taxon>Magnoliopsida</taxon>
        <taxon>eudicotyledons</taxon>
        <taxon>Gunneridae</taxon>
        <taxon>Pentapetalae</taxon>
        <taxon>rosids</taxon>
        <taxon>fabids</taxon>
        <taxon>Fabales</taxon>
        <taxon>Fabaceae</taxon>
        <taxon>Papilionoideae</taxon>
        <taxon>50 kb inversion clade</taxon>
        <taxon>NPAAA clade</taxon>
        <taxon>indigoferoid/millettioid clade</taxon>
        <taxon>Phaseoleae</taxon>
        <taxon>Mucuna</taxon>
    </lineage>
</organism>
<dbReference type="STRING" id="157652.A0A371E7V4"/>
<dbReference type="PANTHER" id="PTHR31189">
    <property type="entry name" value="OS03G0336100 PROTEIN-RELATED"/>
    <property type="match status" value="1"/>
</dbReference>
<feature type="signal peptide" evidence="1">
    <location>
        <begin position="1"/>
        <end position="29"/>
    </location>
</feature>
<sequence length="414" mass="45809">MLIMEPRKVLPLLGVLIFLLTVSLCGVKALSEEYHGKAHKGPVVEKDQWRILLDTEFGEITAIDVNEGPKGPLHHLQFFTLEPNSLFLPVLLHADMVFYVHTGSGKLTWANDGGSSTISLREGDLCSLNEGSVFYIQSSLEAERRKLRIYAMFTNTDDSTYDSSIGAYSRINELVRGFDKKIMQAALKAPEDLIETIIDKSNTPAIVHAVSEKQNTVQELEATFLKNFLGIESNSKKLKTYNIFDHDPDFQNRNGWSVAVTKKQLKSLKRNNVGFLMVNLTMGSLLGPHWNPRATELSVVLDGEGMVRVVCGSGDNDDDDETKCQNKRFKVKEGDAFVVSRFHAMAQMSFNDEPLVFLGFSTAAKKNHPQFLAGKGSVLHVLDRQILASSLDFLRGRRGGDDEGGKKAGGEGGT</sequence>